<comment type="caution">
    <text evidence="2">The sequence shown here is derived from an EMBL/GenBank/DDBJ whole genome shotgun (WGS) entry which is preliminary data.</text>
</comment>
<keyword evidence="1" id="KW-0812">Transmembrane</keyword>
<keyword evidence="1" id="KW-0472">Membrane</keyword>
<name>A0A1F6CMD9_9BACT</name>
<evidence type="ECO:0000313" key="3">
    <source>
        <dbReference type="Proteomes" id="UP000178370"/>
    </source>
</evidence>
<protein>
    <submittedName>
        <fullName evidence="2">Uncharacterized protein</fullName>
    </submittedName>
</protein>
<proteinExistence type="predicted"/>
<evidence type="ECO:0000256" key="1">
    <source>
        <dbReference type="SAM" id="Phobius"/>
    </source>
</evidence>
<evidence type="ECO:0000313" key="2">
    <source>
        <dbReference type="EMBL" id="OGG50248.1"/>
    </source>
</evidence>
<sequence>MDAEATRITLANLCKPWWKVKLGVTLFVLGLGWVLLLPSSLVVNIAIALALLIFPTLILEMCRLAWEVGKTGLPF</sequence>
<reference evidence="2 3" key="1">
    <citation type="journal article" date="2016" name="Nat. Commun.">
        <title>Thousands of microbial genomes shed light on interconnected biogeochemical processes in an aquifer system.</title>
        <authorList>
            <person name="Anantharaman K."/>
            <person name="Brown C.T."/>
            <person name="Hug L.A."/>
            <person name="Sharon I."/>
            <person name="Castelle C.J."/>
            <person name="Probst A.J."/>
            <person name="Thomas B.C."/>
            <person name="Singh A."/>
            <person name="Wilkins M.J."/>
            <person name="Karaoz U."/>
            <person name="Brodie E.L."/>
            <person name="Williams K.H."/>
            <person name="Hubbard S.S."/>
            <person name="Banfield J.F."/>
        </authorList>
    </citation>
    <scope>NUCLEOTIDE SEQUENCE [LARGE SCALE GENOMIC DNA]</scope>
</reference>
<dbReference type="Proteomes" id="UP000178370">
    <property type="component" value="Unassembled WGS sequence"/>
</dbReference>
<gene>
    <name evidence="2" type="ORF">A2763_04700</name>
</gene>
<keyword evidence="1" id="KW-1133">Transmembrane helix</keyword>
<dbReference type="EMBL" id="MFKV01000016">
    <property type="protein sequence ID" value="OGG50248.1"/>
    <property type="molecule type" value="Genomic_DNA"/>
</dbReference>
<dbReference type="STRING" id="1798482.A2763_04700"/>
<dbReference type="AlphaFoldDB" id="A0A1F6CMD9"/>
<organism evidence="2 3">
    <name type="scientific">Candidatus Kaiserbacteria bacterium RIFCSPHIGHO2_01_FULL_54_36</name>
    <dbReference type="NCBI Taxonomy" id="1798482"/>
    <lineage>
        <taxon>Bacteria</taxon>
        <taxon>Candidatus Kaiseribacteriota</taxon>
    </lineage>
</organism>
<accession>A0A1F6CMD9</accession>
<feature type="transmembrane region" description="Helical" evidence="1">
    <location>
        <begin position="26"/>
        <end position="54"/>
    </location>
</feature>